<name>A0A0E9V3X7_ANGAN</name>
<evidence type="ECO:0000313" key="2">
    <source>
        <dbReference type="EMBL" id="JAH72155.1"/>
    </source>
</evidence>
<dbReference type="AlphaFoldDB" id="A0A0E9V3X7"/>
<sequence>MASRKHQRASVRRNLNLAMLSVSPSSNDA</sequence>
<proteinExistence type="predicted"/>
<reference evidence="2" key="2">
    <citation type="journal article" date="2015" name="Fish Shellfish Immunol.">
        <title>Early steps in the European eel (Anguilla anguilla)-Vibrio vulnificus interaction in the gills: Role of the RtxA13 toxin.</title>
        <authorList>
            <person name="Callol A."/>
            <person name="Pajuelo D."/>
            <person name="Ebbesson L."/>
            <person name="Teles M."/>
            <person name="MacKenzie S."/>
            <person name="Amaro C."/>
        </authorList>
    </citation>
    <scope>NUCLEOTIDE SEQUENCE</scope>
</reference>
<feature type="region of interest" description="Disordered" evidence="1">
    <location>
        <begin position="1"/>
        <end position="29"/>
    </location>
</feature>
<feature type="compositionally biased region" description="Basic residues" evidence="1">
    <location>
        <begin position="1"/>
        <end position="11"/>
    </location>
</feature>
<protein>
    <submittedName>
        <fullName evidence="2">Uncharacterized protein</fullName>
    </submittedName>
</protein>
<dbReference type="EMBL" id="GBXM01036422">
    <property type="protein sequence ID" value="JAH72155.1"/>
    <property type="molecule type" value="Transcribed_RNA"/>
</dbReference>
<evidence type="ECO:0000256" key="1">
    <source>
        <dbReference type="SAM" id="MobiDB-lite"/>
    </source>
</evidence>
<organism evidence="2">
    <name type="scientific">Anguilla anguilla</name>
    <name type="common">European freshwater eel</name>
    <name type="synonym">Muraena anguilla</name>
    <dbReference type="NCBI Taxonomy" id="7936"/>
    <lineage>
        <taxon>Eukaryota</taxon>
        <taxon>Metazoa</taxon>
        <taxon>Chordata</taxon>
        <taxon>Craniata</taxon>
        <taxon>Vertebrata</taxon>
        <taxon>Euteleostomi</taxon>
        <taxon>Actinopterygii</taxon>
        <taxon>Neopterygii</taxon>
        <taxon>Teleostei</taxon>
        <taxon>Anguilliformes</taxon>
        <taxon>Anguillidae</taxon>
        <taxon>Anguilla</taxon>
    </lineage>
</organism>
<accession>A0A0E9V3X7</accession>
<reference evidence="2" key="1">
    <citation type="submission" date="2014-11" db="EMBL/GenBank/DDBJ databases">
        <authorList>
            <person name="Amaro Gonzalez C."/>
        </authorList>
    </citation>
    <scope>NUCLEOTIDE SEQUENCE</scope>
</reference>